<evidence type="ECO:0000256" key="3">
    <source>
        <dbReference type="ARBA" id="ARBA00022617"/>
    </source>
</evidence>
<dbReference type="Gene3D" id="1.10.760.10">
    <property type="entry name" value="Cytochrome c-like domain"/>
    <property type="match status" value="1"/>
</dbReference>
<reference evidence="13" key="1">
    <citation type="submission" date="2022-10" db="EMBL/GenBank/DDBJ databases">
        <title>Complete genome sequence of Schlegelella aquatica LMG 23380.</title>
        <authorList>
            <person name="Musilova J."/>
            <person name="Kourilova X."/>
            <person name="Bezdicek M."/>
            <person name="Hermankova K."/>
            <person name="Obruca S."/>
            <person name="Sedlar K."/>
        </authorList>
    </citation>
    <scope>NUCLEOTIDE SEQUENCE</scope>
    <source>
        <strain evidence="13">LMG 23380</strain>
    </source>
</reference>
<keyword evidence="8 10" id="KW-0472">Membrane</keyword>
<feature type="transmembrane region" description="Helical" evidence="10">
    <location>
        <begin position="402"/>
        <end position="427"/>
    </location>
</feature>
<evidence type="ECO:0000256" key="11">
    <source>
        <dbReference type="SAM" id="SignalP"/>
    </source>
</evidence>
<evidence type="ECO:0000256" key="8">
    <source>
        <dbReference type="ARBA" id="ARBA00023136"/>
    </source>
</evidence>
<sequence>MDLARAVEALQRFALAGVTALLLCAPAGAGASGPPASGARAESAQAESGPTIVHLLDYVAVDYPATVREGRVVDEAEYREQLEFVGQVARLLRAMPAVAERERLLQQAAQLGRRIEARAPAEEVSRAADTLRWDVVKVYGLTVAPQRAPNVQAVAALYQAQCAACHGAEGRGDGPAAAGMEPAPANFHDPERMRSRSVYGLYNTITLGVADTPMPGFKQLTEDDRWALAFLVASMRHDAAALAAGEAAWREGQGRRTLGSLRELVTLSPAEVAAQAGDRAAAAQAWLVAHPQALDEGRPSPLAFARAQLREGLERYRTGDKEGARQLAISAYLEGFELVENSLDAVDGALRLEIEREMMAVRQAIGEGRRADDVAQRVARLEALLDRADAALAEESLSPTAAFVSALLILLREGLEAILVLAAIVAFVRKTGRREAIAYVHVGWIGAVVLGFATWALARYVVDISGASRELTEGVTALLAAAMLLYVGYWLHSKSHAQAWQRFIREQVGGALARRTWWAMAGVSFLAVYRELFEVLLFYQSLWGQAGAGAHTAVLGGMATAAAVLAVLAWAILKYSVRLPLGPFFSATSWLLAALAVVFAGNGIAALQEAGVLEATAMRFVSVPVLGLHPTVEGVAAQAATLALVLAGLWVGHARARREAPAAAG</sequence>
<evidence type="ECO:0000256" key="4">
    <source>
        <dbReference type="ARBA" id="ARBA00022692"/>
    </source>
</evidence>
<keyword evidence="11" id="KW-0732">Signal</keyword>
<keyword evidence="7 9" id="KW-0408">Iron</keyword>
<gene>
    <name evidence="13" type="ORF">OMP39_00675</name>
</gene>
<comment type="subcellular location">
    <subcellularLocation>
        <location evidence="1">Membrane</location>
        <topology evidence="1">Multi-pass membrane protein</topology>
    </subcellularLocation>
</comment>
<dbReference type="Pfam" id="PF00034">
    <property type="entry name" value="Cytochrom_C"/>
    <property type="match status" value="1"/>
</dbReference>
<feature type="transmembrane region" description="Helical" evidence="10">
    <location>
        <begin position="627"/>
        <end position="651"/>
    </location>
</feature>
<evidence type="ECO:0000313" key="14">
    <source>
        <dbReference type="Proteomes" id="UP001163266"/>
    </source>
</evidence>
<dbReference type="PANTHER" id="PTHR31632">
    <property type="entry name" value="IRON TRANSPORTER FTH1"/>
    <property type="match status" value="1"/>
</dbReference>
<organism evidence="13 14">
    <name type="scientific">Caldimonas aquatica</name>
    <dbReference type="NCBI Taxonomy" id="376175"/>
    <lineage>
        <taxon>Bacteria</taxon>
        <taxon>Pseudomonadati</taxon>
        <taxon>Pseudomonadota</taxon>
        <taxon>Betaproteobacteria</taxon>
        <taxon>Burkholderiales</taxon>
        <taxon>Sphaerotilaceae</taxon>
        <taxon>Caldimonas</taxon>
    </lineage>
</organism>
<comment type="similarity">
    <text evidence="2">Belongs to the oxidase-dependent Fe transporter (OFeT) (TC 9.A.10.1) family.</text>
</comment>
<dbReference type="Pfam" id="PF03239">
    <property type="entry name" value="FTR1"/>
    <property type="match status" value="1"/>
</dbReference>
<feature type="transmembrane region" description="Helical" evidence="10">
    <location>
        <begin position="439"/>
        <end position="462"/>
    </location>
</feature>
<keyword evidence="14" id="KW-1185">Reference proteome</keyword>
<feature type="transmembrane region" description="Helical" evidence="10">
    <location>
        <begin position="549"/>
        <end position="572"/>
    </location>
</feature>
<dbReference type="PROSITE" id="PS51007">
    <property type="entry name" value="CYTC"/>
    <property type="match status" value="1"/>
</dbReference>
<feature type="domain" description="Cytochrome c" evidence="12">
    <location>
        <begin position="149"/>
        <end position="236"/>
    </location>
</feature>
<evidence type="ECO:0000259" key="12">
    <source>
        <dbReference type="PROSITE" id="PS51007"/>
    </source>
</evidence>
<feature type="transmembrane region" description="Helical" evidence="10">
    <location>
        <begin position="474"/>
        <end position="491"/>
    </location>
</feature>
<dbReference type="InterPro" id="IPR004923">
    <property type="entry name" value="FTR1/Fip1/EfeU"/>
</dbReference>
<protein>
    <submittedName>
        <fullName evidence="13">Cytochrome c/FTR1 family iron permease</fullName>
    </submittedName>
</protein>
<evidence type="ECO:0000313" key="13">
    <source>
        <dbReference type="EMBL" id="UZD55145.1"/>
    </source>
</evidence>
<evidence type="ECO:0000256" key="7">
    <source>
        <dbReference type="ARBA" id="ARBA00023004"/>
    </source>
</evidence>
<feature type="transmembrane region" description="Helical" evidence="10">
    <location>
        <begin position="512"/>
        <end position="529"/>
    </location>
</feature>
<evidence type="ECO:0000256" key="5">
    <source>
        <dbReference type="ARBA" id="ARBA00022723"/>
    </source>
</evidence>
<dbReference type="Proteomes" id="UP001163266">
    <property type="component" value="Chromosome"/>
</dbReference>
<evidence type="ECO:0000256" key="10">
    <source>
        <dbReference type="SAM" id="Phobius"/>
    </source>
</evidence>
<keyword evidence="4 10" id="KW-0812">Transmembrane</keyword>
<evidence type="ECO:0000256" key="6">
    <source>
        <dbReference type="ARBA" id="ARBA00022989"/>
    </source>
</evidence>
<keyword evidence="6 10" id="KW-1133">Transmembrane helix</keyword>
<dbReference type="PANTHER" id="PTHR31632:SF2">
    <property type="entry name" value="PLASMA MEMBRANE IRON PERMEASE"/>
    <property type="match status" value="1"/>
</dbReference>
<accession>A0ABY6MT16</accession>
<dbReference type="RefSeq" id="WP_264892903.1">
    <property type="nucleotide sequence ID" value="NZ_CP110257.1"/>
</dbReference>
<dbReference type="SUPFAM" id="SSF46626">
    <property type="entry name" value="Cytochrome c"/>
    <property type="match status" value="1"/>
</dbReference>
<dbReference type="InterPro" id="IPR036909">
    <property type="entry name" value="Cyt_c-like_dom_sf"/>
</dbReference>
<evidence type="ECO:0000256" key="9">
    <source>
        <dbReference type="PROSITE-ProRule" id="PRU00433"/>
    </source>
</evidence>
<feature type="transmembrane region" description="Helical" evidence="10">
    <location>
        <begin position="584"/>
        <end position="607"/>
    </location>
</feature>
<dbReference type="EMBL" id="CP110257">
    <property type="protein sequence ID" value="UZD55145.1"/>
    <property type="molecule type" value="Genomic_DNA"/>
</dbReference>
<feature type="signal peptide" evidence="11">
    <location>
        <begin position="1"/>
        <end position="29"/>
    </location>
</feature>
<evidence type="ECO:0000256" key="2">
    <source>
        <dbReference type="ARBA" id="ARBA00008333"/>
    </source>
</evidence>
<feature type="chain" id="PRO_5046565484" evidence="11">
    <location>
        <begin position="30"/>
        <end position="665"/>
    </location>
</feature>
<keyword evidence="5 9" id="KW-0479">Metal-binding</keyword>
<dbReference type="InterPro" id="IPR009056">
    <property type="entry name" value="Cyt_c-like_dom"/>
</dbReference>
<keyword evidence="3 9" id="KW-0349">Heme</keyword>
<evidence type="ECO:0000256" key="1">
    <source>
        <dbReference type="ARBA" id="ARBA00004141"/>
    </source>
</evidence>
<proteinExistence type="inferred from homology"/>
<name>A0ABY6MT16_9BURK</name>